<keyword evidence="1" id="KW-1133">Transmembrane helix</keyword>
<evidence type="ECO:0000256" key="1">
    <source>
        <dbReference type="SAM" id="Phobius"/>
    </source>
</evidence>
<dbReference type="HOGENOM" id="CLU_104759_0_0_1"/>
<dbReference type="Pfam" id="PF14934">
    <property type="entry name" value="TMEM254"/>
    <property type="match status" value="1"/>
</dbReference>
<dbReference type="Pfam" id="PF10615">
    <property type="entry name" value="DUF2470"/>
    <property type="match status" value="1"/>
</dbReference>
<evidence type="ECO:0000259" key="2">
    <source>
        <dbReference type="Pfam" id="PF10615"/>
    </source>
</evidence>
<keyword evidence="1" id="KW-0472">Membrane</keyword>
<keyword evidence="1" id="KW-0812">Transmembrane</keyword>
<feature type="non-terminal residue" evidence="3">
    <location>
        <position position="1"/>
    </location>
</feature>
<evidence type="ECO:0000313" key="4">
    <source>
        <dbReference type="Proteomes" id="UP000027073"/>
    </source>
</evidence>
<gene>
    <name evidence="3" type="ORF">PLEOSDRAFT_1060238</name>
</gene>
<dbReference type="OrthoDB" id="5553410at2759"/>
<dbReference type="InterPro" id="IPR037119">
    <property type="entry name" value="Haem_oxidase_HugZ-like_sf"/>
</dbReference>
<dbReference type="Proteomes" id="UP000027073">
    <property type="component" value="Unassembled WGS sequence"/>
</dbReference>
<feature type="transmembrane region" description="Helical" evidence="1">
    <location>
        <begin position="180"/>
        <end position="200"/>
    </location>
</feature>
<feature type="domain" description="DUF2470" evidence="2">
    <location>
        <begin position="15"/>
        <end position="85"/>
    </location>
</feature>
<protein>
    <recommendedName>
        <fullName evidence="2">DUF2470 domain-containing protein</fullName>
    </recommendedName>
</protein>
<dbReference type="VEuPathDB" id="FungiDB:PLEOSDRAFT_1060238"/>
<proteinExistence type="predicted"/>
<dbReference type="AlphaFoldDB" id="A0A067N4Y2"/>
<dbReference type="PANTHER" id="PTHR37783">
    <property type="entry name" value="MEMBRANE PROTEIN, PUTATIVE (AFU_ORTHOLOGUE AFUA_1G04315)-RELATED"/>
    <property type="match status" value="1"/>
</dbReference>
<dbReference type="InParanoid" id="A0A067N4Y2"/>
<sequence>MADPVADKSGFLRMYMSSHPDTLVAYAKWYGKVTEPIASAEMTAINSRRMTLTCSMKDGAKKVATVPLEPPLSGYEEVKPRLLEMKAKAQEGLGMIKAPQLSTFKLNTVATIKTGAAIALLCYLTFFPRGSASPFFYPARTAHTLIGGDFPLQVAWIALGVTHALESLYTYSLCRRHRTGLLVGTGYVLSTFVFGFTVWVELRRRIQQMRIDSVMKVE</sequence>
<dbReference type="Gene3D" id="3.20.180.10">
    <property type="entry name" value="PNP-oxidase-like"/>
    <property type="match status" value="1"/>
</dbReference>
<dbReference type="PANTHER" id="PTHR37783:SF1">
    <property type="entry name" value="MEMBRANE PROTEIN, PUTATIVE (AFU_ORTHOLOGUE AFUA_1G04315)-RELATED"/>
    <property type="match status" value="1"/>
</dbReference>
<name>A0A067N4Y2_PLEO1</name>
<reference evidence="4" key="1">
    <citation type="journal article" date="2014" name="Proc. Natl. Acad. Sci. U.S.A.">
        <title>Extensive sampling of basidiomycete genomes demonstrates inadequacy of the white-rot/brown-rot paradigm for wood decay fungi.</title>
        <authorList>
            <person name="Riley R."/>
            <person name="Salamov A.A."/>
            <person name="Brown D.W."/>
            <person name="Nagy L.G."/>
            <person name="Floudas D."/>
            <person name="Held B.W."/>
            <person name="Levasseur A."/>
            <person name="Lombard V."/>
            <person name="Morin E."/>
            <person name="Otillar R."/>
            <person name="Lindquist E.A."/>
            <person name="Sun H."/>
            <person name="LaButti K.M."/>
            <person name="Schmutz J."/>
            <person name="Jabbour D."/>
            <person name="Luo H."/>
            <person name="Baker S.E."/>
            <person name="Pisabarro A.G."/>
            <person name="Walton J.D."/>
            <person name="Blanchette R.A."/>
            <person name="Henrissat B."/>
            <person name="Martin F."/>
            <person name="Cullen D."/>
            <person name="Hibbett D.S."/>
            <person name="Grigoriev I.V."/>
        </authorList>
    </citation>
    <scope>NUCLEOTIDE SEQUENCE [LARGE SCALE GENOMIC DNA]</scope>
    <source>
        <strain evidence="4">PC15</strain>
    </source>
</reference>
<accession>A0A067N4Y2</accession>
<dbReference type="InterPro" id="IPR019595">
    <property type="entry name" value="DUF2470"/>
</dbReference>
<evidence type="ECO:0000313" key="3">
    <source>
        <dbReference type="EMBL" id="KDQ22869.1"/>
    </source>
</evidence>
<organism evidence="3 4">
    <name type="scientific">Pleurotus ostreatus (strain PC15)</name>
    <name type="common">Oyster mushroom</name>
    <dbReference type="NCBI Taxonomy" id="1137138"/>
    <lineage>
        <taxon>Eukaryota</taxon>
        <taxon>Fungi</taxon>
        <taxon>Dikarya</taxon>
        <taxon>Basidiomycota</taxon>
        <taxon>Agaricomycotina</taxon>
        <taxon>Agaricomycetes</taxon>
        <taxon>Agaricomycetidae</taxon>
        <taxon>Agaricales</taxon>
        <taxon>Pleurotineae</taxon>
        <taxon>Pleurotaceae</taxon>
        <taxon>Pleurotus</taxon>
    </lineage>
</organism>
<dbReference type="InterPro" id="IPR028110">
    <property type="entry name" value="TMEM254"/>
</dbReference>
<dbReference type="EMBL" id="KL198014">
    <property type="protein sequence ID" value="KDQ22869.1"/>
    <property type="molecule type" value="Genomic_DNA"/>
</dbReference>